<accession>B9RN57</accession>
<dbReference type="EMBL" id="EQ973790">
    <property type="protein sequence ID" value="EEF47180.1"/>
    <property type="molecule type" value="Genomic_DNA"/>
</dbReference>
<keyword evidence="3" id="KW-1185">Reference proteome</keyword>
<organism evidence="2 3">
    <name type="scientific">Ricinus communis</name>
    <name type="common">Castor bean</name>
    <dbReference type="NCBI Taxonomy" id="3988"/>
    <lineage>
        <taxon>Eukaryota</taxon>
        <taxon>Viridiplantae</taxon>
        <taxon>Streptophyta</taxon>
        <taxon>Embryophyta</taxon>
        <taxon>Tracheophyta</taxon>
        <taxon>Spermatophyta</taxon>
        <taxon>Magnoliopsida</taxon>
        <taxon>eudicotyledons</taxon>
        <taxon>Gunneridae</taxon>
        <taxon>Pentapetalae</taxon>
        <taxon>rosids</taxon>
        <taxon>fabids</taxon>
        <taxon>Malpighiales</taxon>
        <taxon>Euphorbiaceae</taxon>
        <taxon>Acalyphoideae</taxon>
        <taxon>Acalypheae</taxon>
        <taxon>Ricinus</taxon>
    </lineage>
</organism>
<dbReference type="PANTHER" id="PTHR32166:SF108">
    <property type="entry name" value="BED-TYPE DOMAIN-CONTAINING PROTEIN"/>
    <property type="match status" value="1"/>
</dbReference>
<proteinExistence type="predicted"/>
<dbReference type="Pfam" id="PF04937">
    <property type="entry name" value="DUF659"/>
    <property type="match status" value="1"/>
</dbReference>
<reference evidence="3" key="1">
    <citation type="journal article" date="2010" name="Nat. Biotechnol.">
        <title>Draft genome sequence of the oilseed species Ricinus communis.</title>
        <authorList>
            <person name="Chan A.P."/>
            <person name="Crabtree J."/>
            <person name="Zhao Q."/>
            <person name="Lorenzi H."/>
            <person name="Orvis J."/>
            <person name="Puiu D."/>
            <person name="Melake-Berhan A."/>
            <person name="Jones K.M."/>
            <person name="Redman J."/>
            <person name="Chen G."/>
            <person name="Cahoon E.B."/>
            <person name="Gedil M."/>
            <person name="Stanke M."/>
            <person name="Haas B.J."/>
            <person name="Wortman J.R."/>
            <person name="Fraser-Liggett C.M."/>
            <person name="Ravel J."/>
            <person name="Rabinowicz P.D."/>
        </authorList>
    </citation>
    <scope>NUCLEOTIDE SEQUENCE [LARGE SCALE GENOMIC DNA]</scope>
    <source>
        <strain evidence="3">cv. Hale</strain>
    </source>
</reference>
<dbReference type="eggNOG" id="ENOG502QQE0">
    <property type="taxonomic scope" value="Eukaryota"/>
</dbReference>
<evidence type="ECO:0000259" key="1">
    <source>
        <dbReference type="Pfam" id="PF04937"/>
    </source>
</evidence>
<protein>
    <recommendedName>
        <fullName evidence="1">DUF659 domain-containing protein</fullName>
    </recommendedName>
</protein>
<evidence type="ECO:0000313" key="2">
    <source>
        <dbReference type="EMBL" id="EEF47180.1"/>
    </source>
</evidence>
<gene>
    <name evidence="2" type="ORF">RCOM_1343880</name>
</gene>
<feature type="domain" description="DUF659" evidence="1">
    <location>
        <begin position="294"/>
        <end position="376"/>
    </location>
</feature>
<dbReference type="Proteomes" id="UP000008311">
    <property type="component" value="Unassembled WGS sequence"/>
</dbReference>
<dbReference type="AlphaFoldDB" id="B9RN57"/>
<dbReference type="InterPro" id="IPR007021">
    <property type="entry name" value="DUF659"/>
</dbReference>
<name>B9RN57_RICCO</name>
<dbReference type="STRING" id="3988.B9RN57"/>
<sequence length="415" mass="47344">MSPKVHTLVIILTERALLRHTGHVNPGWEHGIAQDERNKNVICKYYAKIGSGGIFRLKQHLAGMSGEVICCDKVPEAASMTFQPNEFIDMGKAPGWEHCTGQDEKKNWDKMQLLRKIIRGSINQFKQHLASVPEEVAYCDKASEEVYLKIKENMKWHCTRSTSWKHETKEISAICMHQDDEDEEEEQEGGLMRLWCQNKKGRSPGCSSNSAETVLKRSKLDSVFLKSCRIQHHHTSKEMQSWISEKARKEVMSAICKFFCHAGITSNAANSPYFHKMLQLVGQYGKICKALQASVYFVSSFDVTEIKEDAASLFQLLEKVVDEVGERNVVQIIIKNTASFKTAGKMLKEKRKNLFWTPCAAHSIDRMLEDFLKKEFLNGQELLRPAIIKFGTTYLFTELPLRNVPSKQMGIFSIC</sequence>
<evidence type="ECO:0000313" key="3">
    <source>
        <dbReference type="Proteomes" id="UP000008311"/>
    </source>
</evidence>
<dbReference type="InParanoid" id="B9RN57"/>
<dbReference type="PANTHER" id="PTHR32166">
    <property type="entry name" value="OSJNBA0013A04.12 PROTEIN"/>
    <property type="match status" value="1"/>
</dbReference>